<keyword evidence="2" id="KW-0732">Signal</keyword>
<evidence type="ECO:0000256" key="1">
    <source>
        <dbReference type="SAM" id="MobiDB-lite"/>
    </source>
</evidence>
<comment type="caution">
    <text evidence="3">The sequence shown here is derived from an EMBL/GenBank/DDBJ whole genome shotgun (WGS) entry which is preliminary data.</text>
</comment>
<reference evidence="3 4" key="2">
    <citation type="journal article" date="2023" name="Mol. Biol. Evol.">
        <title>Genomics of Secondarily Temperate Adaptation in the Only Non-Antarctic Icefish.</title>
        <authorList>
            <person name="Rivera-Colon A.G."/>
            <person name="Rayamajhi N."/>
            <person name="Minhas B.F."/>
            <person name="Madrigal G."/>
            <person name="Bilyk K.T."/>
            <person name="Yoon V."/>
            <person name="Hune M."/>
            <person name="Gregory S."/>
            <person name="Cheng C.H.C."/>
            <person name="Catchen J.M."/>
        </authorList>
    </citation>
    <scope>NUCLEOTIDE SEQUENCE [LARGE SCALE GENOMIC DNA]</scope>
    <source>
        <strain evidence="3">JMC-PN-2008</strain>
    </source>
</reference>
<feature type="signal peptide" evidence="2">
    <location>
        <begin position="1"/>
        <end position="20"/>
    </location>
</feature>
<dbReference type="EMBL" id="JAUZQC010000013">
    <property type="protein sequence ID" value="KAK5861444.1"/>
    <property type="molecule type" value="Genomic_DNA"/>
</dbReference>
<keyword evidence="4" id="KW-1185">Reference proteome</keyword>
<feature type="chain" id="PRO_5043030124" evidence="2">
    <location>
        <begin position="21"/>
        <end position="193"/>
    </location>
</feature>
<reference evidence="3 4" key="1">
    <citation type="journal article" date="2023" name="Genes (Basel)">
        <title>Chromosome-Level Genome Assembly and Circadian Gene Repertoire of the Patagonia Blennie Eleginops maclovinus-The Closest Ancestral Proxy of Antarctic Cryonotothenioids.</title>
        <authorList>
            <person name="Cheng C.C."/>
            <person name="Rivera-Colon A.G."/>
            <person name="Minhas B.F."/>
            <person name="Wilson L."/>
            <person name="Rayamajhi N."/>
            <person name="Vargas-Chacoff L."/>
            <person name="Catchen J.M."/>
        </authorList>
    </citation>
    <scope>NUCLEOTIDE SEQUENCE [LARGE SCALE GENOMIC DNA]</scope>
    <source>
        <strain evidence="3">JMC-PN-2008</strain>
    </source>
</reference>
<protein>
    <submittedName>
        <fullName evidence="3">Uncharacterized protein</fullName>
    </submittedName>
</protein>
<name>A0AAN7XIP5_ELEMC</name>
<accession>A0AAN7XIP5</accession>
<sequence length="193" mass="20997">MRTSFGVLFLLTLWVVYSDAWLWGWTGTTTMPPTVDHEGSGSSEGSGEPSPENIAMVRSEMIDEGHGIQKVAQTWDQTTEGLRLTPLVPTTQPRSGGASEKGTEGISSRIRKPGKGKSSIKGMGLEGSDYLSFTGMFQDLDLGLSLNWVQKLGLAFCLTLDSRLNLELHRDLGLAGDLALNHWGLLMKTSKEL</sequence>
<evidence type="ECO:0000313" key="4">
    <source>
        <dbReference type="Proteomes" id="UP001346869"/>
    </source>
</evidence>
<dbReference type="Proteomes" id="UP001346869">
    <property type="component" value="Unassembled WGS sequence"/>
</dbReference>
<organism evidence="3 4">
    <name type="scientific">Eleginops maclovinus</name>
    <name type="common">Patagonian blennie</name>
    <name type="synonym">Eleginus maclovinus</name>
    <dbReference type="NCBI Taxonomy" id="56733"/>
    <lineage>
        <taxon>Eukaryota</taxon>
        <taxon>Metazoa</taxon>
        <taxon>Chordata</taxon>
        <taxon>Craniata</taxon>
        <taxon>Vertebrata</taxon>
        <taxon>Euteleostomi</taxon>
        <taxon>Actinopterygii</taxon>
        <taxon>Neopterygii</taxon>
        <taxon>Teleostei</taxon>
        <taxon>Neoteleostei</taxon>
        <taxon>Acanthomorphata</taxon>
        <taxon>Eupercaria</taxon>
        <taxon>Perciformes</taxon>
        <taxon>Notothenioidei</taxon>
        <taxon>Eleginopidae</taxon>
        <taxon>Eleginops</taxon>
    </lineage>
</organism>
<dbReference type="AlphaFoldDB" id="A0AAN7XIP5"/>
<gene>
    <name evidence="3" type="ORF">PBY51_022840</name>
</gene>
<evidence type="ECO:0000256" key="2">
    <source>
        <dbReference type="SAM" id="SignalP"/>
    </source>
</evidence>
<feature type="region of interest" description="Disordered" evidence="1">
    <location>
        <begin position="33"/>
        <end position="52"/>
    </location>
</feature>
<evidence type="ECO:0000313" key="3">
    <source>
        <dbReference type="EMBL" id="KAK5861444.1"/>
    </source>
</evidence>
<feature type="region of interest" description="Disordered" evidence="1">
    <location>
        <begin position="86"/>
        <end position="121"/>
    </location>
</feature>
<proteinExistence type="predicted"/>